<gene>
    <name evidence="2" type="ORF">ACFSUT_44095</name>
</gene>
<evidence type="ECO:0000256" key="1">
    <source>
        <dbReference type="SAM" id="MobiDB-lite"/>
    </source>
</evidence>
<dbReference type="SUPFAM" id="SSF48371">
    <property type="entry name" value="ARM repeat"/>
    <property type="match status" value="1"/>
</dbReference>
<reference evidence="3" key="1">
    <citation type="journal article" date="2019" name="Int. J. Syst. Evol. Microbiol.">
        <title>The Global Catalogue of Microorganisms (GCM) 10K type strain sequencing project: providing services to taxonomists for standard genome sequencing and annotation.</title>
        <authorList>
            <consortium name="The Broad Institute Genomics Platform"/>
            <consortium name="The Broad Institute Genome Sequencing Center for Infectious Disease"/>
            <person name="Wu L."/>
            <person name="Ma J."/>
        </authorList>
    </citation>
    <scope>NUCLEOTIDE SEQUENCE [LARGE SCALE GENOMIC DNA]</scope>
    <source>
        <strain evidence="3">CGMCC 4.7638</strain>
    </source>
</reference>
<keyword evidence="3" id="KW-1185">Reference proteome</keyword>
<name>A0ABW5IEW7_9PSEU</name>
<feature type="region of interest" description="Disordered" evidence="1">
    <location>
        <begin position="1"/>
        <end position="38"/>
    </location>
</feature>
<accession>A0ABW5IEW7</accession>
<proteinExistence type="predicted"/>
<evidence type="ECO:0000313" key="2">
    <source>
        <dbReference type="EMBL" id="MFD2487320.1"/>
    </source>
</evidence>
<evidence type="ECO:0000313" key="3">
    <source>
        <dbReference type="Proteomes" id="UP001597542"/>
    </source>
</evidence>
<comment type="caution">
    <text evidence="2">The sequence shown here is derived from an EMBL/GenBank/DDBJ whole genome shotgun (WGS) entry which is preliminary data.</text>
</comment>
<dbReference type="InterPro" id="IPR016024">
    <property type="entry name" value="ARM-type_fold"/>
</dbReference>
<sequence>MSEETPAEEAAKEPAEPPESESSSAEKDPPPPSERDQAVHDLRGQASDLLNVQFSKIVSEAAGRLEGVTNLNIFHEVHTDGDFIAGPGGRSTSRRSGRSRAQPQDLAAIEYFAPPPDFQDCVDRLHSNNLLIIADAASTGRFSRALAALREVLDENAVIYRVPASILGNPSWRIHQPRSGYLVVDPDNGDGKFSASKLTDDWLAKTAERLQDEECHLVVVTGPAAGTLATATKRVEFVVEELELPDPMDIVRKRLDGEVPWADPETLRGRLAAANVEELLEERDNPEFAARVARAVVNAVRENEDLGKTLDKLRDPTGQVREWLSQNPGSVDVALVFATAVLENASYLHVADAAIALHRQLSNGSSATLTLRYLRKIVAERSWLELDSDETRGRASLRFKSARLRVAVLGILWLELDGAREKILSWLQNLANHTNVDVRARAAHAAGILANTDFEHGVHGYLLQWATSDSALLQQSAAYGLNVAGTRSPGNTGIAWSYVERWAELVGEPKIRRLPITAGLAVGGQLGTQNPRRALRVLRRLVRHGDWGLLEPVAVSTQALLESGCAEEVLQALLEWTERSEDGEPEVKALTIFAFAVAPEAGLRERPLLMREERRHGEVLAELWGRALASTAARTLAEDALRSWVRVADRDRSAADTVLSVLAGIADRGTTDFERVLHLLRGWANDPHDPSDQAAEFHDTLLDLDLEEEAS</sequence>
<organism evidence="2 3">
    <name type="scientific">Amycolatopsis albidoflavus</name>
    <dbReference type="NCBI Taxonomy" id="102226"/>
    <lineage>
        <taxon>Bacteria</taxon>
        <taxon>Bacillati</taxon>
        <taxon>Actinomycetota</taxon>
        <taxon>Actinomycetes</taxon>
        <taxon>Pseudonocardiales</taxon>
        <taxon>Pseudonocardiaceae</taxon>
        <taxon>Amycolatopsis</taxon>
    </lineage>
</organism>
<dbReference type="EMBL" id="JBHUKQ010000026">
    <property type="protein sequence ID" value="MFD2487320.1"/>
    <property type="molecule type" value="Genomic_DNA"/>
</dbReference>
<dbReference type="Proteomes" id="UP001597542">
    <property type="component" value="Unassembled WGS sequence"/>
</dbReference>
<protein>
    <submittedName>
        <fullName evidence="2">Uncharacterized protein</fullName>
    </submittedName>
</protein>
<feature type="compositionally biased region" description="Basic and acidic residues" evidence="1">
    <location>
        <begin position="24"/>
        <end position="38"/>
    </location>
</feature>
<dbReference type="RefSeq" id="WP_344287889.1">
    <property type="nucleotide sequence ID" value="NZ_BAAAHV010000031.1"/>
</dbReference>